<dbReference type="InterPro" id="IPR050111">
    <property type="entry name" value="C-type_lectin/snaclec_domain"/>
</dbReference>
<dbReference type="EMBL" id="JAHUTJ010024083">
    <property type="protein sequence ID" value="MED6272744.1"/>
    <property type="molecule type" value="Genomic_DNA"/>
</dbReference>
<organism evidence="3 4">
    <name type="scientific">Characodon lateralis</name>
    <dbReference type="NCBI Taxonomy" id="208331"/>
    <lineage>
        <taxon>Eukaryota</taxon>
        <taxon>Metazoa</taxon>
        <taxon>Chordata</taxon>
        <taxon>Craniata</taxon>
        <taxon>Vertebrata</taxon>
        <taxon>Euteleostomi</taxon>
        <taxon>Actinopterygii</taxon>
        <taxon>Neopterygii</taxon>
        <taxon>Teleostei</taxon>
        <taxon>Neoteleostei</taxon>
        <taxon>Acanthomorphata</taxon>
        <taxon>Ovalentaria</taxon>
        <taxon>Atherinomorphae</taxon>
        <taxon>Cyprinodontiformes</taxon>
        <taxon>Goodeidae</taxon>
        <taxon>Characodon</taxon>
    </lineage>
</organism>
<dbReference type="PROSITE" id="PS00615">
    <property type="entry name" value="C_TYPE_LECTIN_1"/>
    <property type="match status" value="1"/>
</dbReference>
<dbReference type="PANTHER" id="PTHR22803">
    <property type="entry name" value="MANNOSE, PHOSPHOLIPASE, LECTIN RECEPTOR RELATED"/>
    <property type="match status" value="1"/>
</dbReference>
<feature type="non-terminal residue" evidence="3">
    <location>
        <position position="1"/>
    </location>
</feature>
<feature type="domain" description="C-type lectin" evidence="2">
    <location>
        <begin position="1"/>
        <end position="81"/>
    </location>
</feature>
<dbReference type="PROSITE" id="PS50041">
    <property type="entry name" value="C_TYPE_LECTIN_2"/>
    <property type="match status" value="1"/>
</dbReference>
<dbReference type="Proteomes" id="UP001352852">
    <property type="component" value="Unassembled WGS sequence"/>
</dbReference>
<evidence type="ECO:0000313" key="3">
    <source>
        <dbReference type="EMBL" id="MED6272744.1"/>
    </source>
</evidence>
<evidence type="ECO:0000256" key="1">
    <source>
        <dbReference type="ARBA" id="ARBA00023157"/>
    </source>
</evidence>
<evidence type="ECO:0000313" key="4">
    <source>
        <dbReference type="Proteomes" id="UP001352852"/>
    </source>
</evidence>
<dbReference type="InterPro" id="IPR018378">
    <property type="entry name" value="C-type_lectin_CS"/>
</dbReference>
<gene>
    <name evidence="3" type="ORF">CHARACLAT_033612</name>
</gene>
<dbReference type="InterPro" id="IPR016187">
    <property type="entry name" value="CTDL_fold"/>
</dbReference>
<sequence length="88" mass="9843">KYVSALTEKFVWIGLNGNDTEGSWKWVDGSSPSFTYWSKAQPDNGGGDTQWGEEDCAYILSSGQRLWNDLSCSASMQWICEKVPTKVL</sequence>
<dbReference type="SUPFAM" id="SSF56436">
    <property type="entry name" value="C-type lectin-like"/>
    <property type="match status" value="1"/>
</dbReference>
<dbReference type="Gene3D" id="3.10.100.10">
    <property type="entry name" value="Mannose-Binding Protein A, subunit A"/>
    <property type="match status" value="1"/>
</dbReference>
<protein>
    <recommendedName>
        <fullName evidence="2">C-type lectin domain-containing protein</fullName>
    </recommendedName>
</protein>
<accession>A0ABU7DEU6</accession>
<dbReference type="InterPro" id="IPR016186">
    <property type="entry name" value="C-type_lectin-like/link_sf"/>
</dbReference>
<proteinExistence type="predicted"/>
<reference evidence="3 4" key="1">
    <citation type="submission" date="2021-06" db="EMBL/GenBank/DDBJ databases">
        <authorList>
            <person name="Palmer J.M."/>
        </authorList>
    </citation>
    <scope>NUCLEOTIDE SEQUENCE [LARGE SCALE GENOMIC DNA]</scope>
    <source>
        <strain evidence="3 4">CL_MEX2019</strain>
        <tissue evidence="3">Muscle</tissue>
    </source>
</reference>
<dbReference type="InterPro" id="IPR001304">
    <property type="entry name" value="C-type_lectin-like"/>
</dbReference>
<name>A0ABU7DEU6_9TELE</name>
<dbReference type="Pfam" id="PF00059">
    <property type="entry name" value="Lectin_C"/>
    <property type="match status" value="1"/>
</dbReference>
<comment type="caution">
    <text evidence="3">The sequence shown here is derived from an EMBL/GenBank/DDBJ whole genome shotgun (WGS) entry which is preliminary data.</text>
</comment>
<keyword evidence="1" id="KW-1015">Disulfide bond</keyword>
<keyword evidence="4" id="KW-1185">Reference proteome</keyword>
<evidence type="ECO:0000259" key="2">
    <source>
        <dbReference type="PROSITE" id="PS50041"/>
    </source>
</evidence>